<reference evidence="2 3" key="2">
    <citation type="submission" date="2020-07" db="EMBL/GenBank/DDBJ databases">
        <title>Genome assembly of wild tea tree DASZ reveals pedigree and selection history of tea varieties.</title>
        <authorList>
            <person name="Zhang W."/>
        </authorList>
    </citation>
    <scope>NUCLEOTIDE SEQUENCE [LARGE SCALE GENOMIC DNA]</scope>
    <source>
        <strain evidence="3">cv. G240</strain>
        <tissue evidence="2">Leaf</tissue>
    </source>
</reference>
<keyword evidence="3" id="KW-1185">Reference proteome</keyword>
<dbReference type="EMBL" id="JACBKZ010000001">
    <property type="protein sequence ID" value="KAF5960794.1"/>
    <property type="molecule type" value="Genomic_DNA"/>
</dbReference>
<evidence type="ECO:0000256" key="1">
    <source>
        <dbReference type="SAM" id="Phobius"/>
    </source>
</evidence>
<gene>
    <name evidence="2" type="ORF">HYC85_002003</name>
</gene>
<proteinExistence type="predicted"/>
<keyword evidence="1" id="KW-0472">Membrane</keyword>
<dbReference type="AlphaFoldDB" id="A0A7J7I8S8"/>
<name>A0A7J7I8S8_CAMSI</name>
<reference evidence="3" key="1">
    <citation type="journal article" date="2020" name="Nat. Commun.">
        <title>Genome assembly of wild tea tree DASZ reveals pedigree and selection history of tea varieties.</title>
        <authorList>
            <person name="Zhang W."/>
            <person name="Zhang Y."/>
            <person name="Qiu H."/>
            <person name="Guo Y."/>
            <person name="Wan H."/>
            <person name="Zhang X."/>
            <person name="Scossa F."/>
            <person name="Alseekh S."/>
            <person name="Zhang Q."/>
            <person name="Wang P."/>
            <person name="Xu L."/>
            <person name="Schmidt M.H."/>
            <person name="Jia X."/>
            <person name="Li D."/>
            <person name="Zhu A."/>
            <person name="Guo F."/>
            <person name="Chen W."/>
            <person name="Ni D."/>
            <person name="Usadel B."/>
            <person name="Fernie A.R."/>
            <person name="Wen W."/>
        </authorList>
    </citation>
    <scope>NUCLEOTIDE SEQUENCE [LARGE SCALE GENOMIC DNA]</scope>
    <source>
        <strain evidence="3">cv. G240</strain>
    </source>
</reference>
<feature type="transmembrane region" description="Helical" evidence="1">
    <location>
        <begin position="43"/>
        <end position="62"/>
    </location>
</feature>
<keyword evidence="1" id="KW-1133">Transmembrane helix</keyword>
<organism evidence="2 3">
    <name type="scientific">Camellia sinensis</name>
    <name type="common">Tea plant</name>
    <name type="synonym">Thea sinensis</name>
    <dbReference type="NCBI Taxonomy" id="4442"/>
    <lineage>
        <taxon>Eukaryota</taxon>
        <taxon>Viridiplantae</taxon>
        <taxon>Streptophyta</taxon>
        <taxon>Embryophyta</taxon>
        <taxon>Tracheophyta</taxon>
        <taxon>Spermatophyta</taxon>
        <taxon>Magnoliopsida</taxon>
        <taxon>eudicotyledons</taxon>
        <taxon>Gunneridae</taxon>
        <taxon>Pentapetalae</taxon>
        <taxon>asterids</taxon>
        <taxon>Ericales</taxon>
        <taxon>Theaceae</taxon>
        <taxon>Camellia</taxon>
    </lineage>
</organism>
<protein>
    <submittedName>
        <fullName evidence="2">Uncharacterized protein</fullName>
    </submittedName>
</protein>
<sequence length="74" mass="8506">MAAYTFDNREFWLLSEFLTDDDILMGKESFNENGLNSVFGPNFAFPMILAPTLLLSVSWVQLRPRTTRKTYLPG</sequence>
<dbReference type="Proteomes" id="UP000593564">
    <property type="component" value="Unassembled WGS sequence"/>
</dbReference>
<comment type="caution">
    <text evidence="2">The sequence shown here is derived from an EMBL/GenBank/DDBJ whole genome shotgun (WGS) entry which is preliminary data.</text>
</comment>
<evidence type="ECO:0000313" key="2">
    <source>
        <dbReference type="EMBL" id="KAF5960794.1"/>
    </source>
</evidence>
<evidence type="ECO:0000313" key="3">
    <source>
        <dbReference type="Proteomes" id="UP000593564"/>
    </source>
</evidence>
<accession>A0A7J7I8S8</accession>
<keyword evidence="1" id="KW-0812">Transmembrane</keyword>